<reference evidence="1 2" key="1">
    <citation type="journal article" date="2014" name="PLoS ONE">
        <title>Rumen cellulosomics: divergent fiber-degrading strategies revealed by comparative genome-wide analysis of six ruminococcal strains.</title>
        <authorList>
            <person name="Dassa B."/>
            <person name="Borovok I."/>
            <person name="Ruimy-Israeli V."/>
            <person name="Lamed R."/>
            <person name="Flint H.J."/>
            <person name="Duncan S.H."/>
            <person name="Henrissat B."/>
            <person name="Coutinho P."/>
            <person name="Morrison M."/>
            <person name="Mosoni P."/>
            <person name="Yeoman C.J."/>
            <person name="White B.A."/>
            <person name="Bayer E.A."/>
        </authorList>
    </citation>
    <scope>NUCLEOTIDE SEQUENCE [LARGE SCALE GENOMIC DNA]</scope>
    <source>
        <strain evidence="1 2">007c</strain>
    </source>
</reference>
<name>W7UIA6_RUMFL</name>
<evidence type="ECO:0008006" key="3">
    <source>
        <dbReference type="Google" id="ProtNLM"/>
    </source>
</evidence>
<dbReference type="RefSeq" id="WP_037296590.1">
    <property type="nucleotide sequence ID" value="NZ_ATAX01000007.1"/>
</dbReference>
<dbReference type="InterPro" id="IPR036689">
    <property type="entry name" value="ESAT-6-like_sf"/>
</dbReference>
<gene>
    <name evidence="1" type="ORF">RF007C_03020</name>
</gene>
<protein>
    <recommendedName>
        <fullName evidence="3">WXG100 family type VII secretion target</fullName>
    </recommendedName>
</protein>
<dbReference type="Proteomes" id="UP000019365">
    <property type="component" value="Unassembled WGS sequence"/>
</dbReference>
<dbReference type="EMBL" id="ATAX01000007">
    <property type="protein sequence ID" value="EWM54981.1"/>
    <property type="molecule type" value="Genomic_DNA"/>
</dbReference>
<dbReference type="Gene3D" id="1.10.287.1060">
    <property type="entry name" value="ESAT-6-like"/>
    <property type="match status" value="1"/>
</dbReference>
<sequence length="104" mass="11815">MANREIFVDPDGIRVCADRLCQYAAGMNETLEDFRKKIRSTESIYQSQSATDMRDKFAVLEPELEKFTAYLRKVSAYLVQNVAEPAAVVDQIASQNVVNIRKPQ</sequence>
<dbReference type="PATRIC" id="fig|1341157.4.peg.321"/>
<organism evidence="1 2">
    <name type="scientific">Ruminococcus flavefaciens 007c</name>
    <dbReference type="NCBI Taxonomy" id="1341157"/>
    <lineage>
        <taxon>Bacteria</taxon>
        <taxon>Bacillati</taxon>
        <taxon>Bacillota</taxon>
        <taxon>Clostridia</taxon>
        <taxon>Eubacteriales</taxon>
        <taxon>Oscillospiraceae</taxon>
        <taxon>Ruminococcus</taxon>
    </lineage>
</organism>
<accession>W7UIA6</accession>
<dbReference type="AlphaFoldDB" id="W7UIA6"/>
<evidence type="ECO:0000313" key="2">
    <source>
        <dbReference type="Proteomes" id="UP000019365"/>
    </source>
</evidence>
<comment type="caution">
    <text evidence="1">The sequence shown here is derived from an EMBL/GenBank/DDBJ whole genome shotgun (WGS) entry which is preliminary data.</text>
</comment>
<dbReference type="SUPFAM" id="SSF140453">
    <property type="entry name" value="EsxAB dimer-like"/>
    <property type="match status" value="1"/>
</dbReference>
<proteinExistence type="predicted"/>
<evidence type="ECO:0000313" key="1">
    <source>
        <dbReference type="EMBL" id="EWM54981.1"/>
    </source>
</evidence>
<keyword evidence="2" id="KW-1185">Reference proteome</keyword>